<feature type="domain" description="DNA2/NAM7 helicase helicase" evidence="7">
    <location>
        <begin position="207"/>
        <end position="417"/>
    </location>
</feature>
<reference evidence="9 10" key="1">
    <citation type="submission" date="2019-08" db="EMBL/GenBank/DDBJ databases">
        <title>Deep-cultivation of Planctomycetes and their phenomic and genomic characterization uncovers novel biology.</title>
        <authorList>
            <person name="Wiegand S."/>
            <person name="Jogler M."/>
            <person name="Boedeker C."/>
            <person name="Pinto D."/>
            <person name="Vollmers J."/>
            <person name="Rivas-Marin E."/>
            <person name="Kohn T."/>
            <person name="Peeters S.H."/>
            <person name="Heuer A."/>
            <person name="Rast P."/>
            <person name="Oberbeckmann S."/>
            <person name="Bunk B."/>
            <person name="Jeske O."/>
            <person name="Meyerdierks A."/>
            <person name="Storesund J.E."/>
            <person name="Kallscheuer N."/>
            <person name="Luecker S."/>
            <person name="Lage O.M."/>
            <person name="Pohl T."/>
            <person name="Merkel B.J."/>
            <person name="Hornburger P."/>
            <person name="Mueller R.-W."/>
            <person name="Bruemmer F."/>
            <person name="Labrenz M."/>
            <person name="Spormann A.M."/>
            <person name="Op den Camp H."/>
            <person name="Overmann J."/>
            <person name="Amann R."/>
            <person name="Jetten M.S.M."/>
            <person name="Mascher T."/>
            <person name="Medema M.H."/>
            <person name="Devos D.P."/>
            <person name="Kaster A.-K."/>
            <person name="Ovreas L."/>
            <person name="Rohde M."/>
            <person name="Galperin M.Y."/>
            <person name="Jogler C."/>
        </authorList>
    </citation>
    <scope>NUCLEOTIDE SEQUENCE [LARGE SCALE GENOMIC DNA]</scope>
    <source>
        <strain evidence="9 10">FC18</strain>
    </source>
</reference>
<dbReference type="InterPro" id="IPR041677">
    <property type="entry name" value="DNA2/NAM7_AAA_11"/>
</dbReference>
<dbReference type="GO" id="GO:0008854">
    <property type="term" value="F:exodeoxyribonuclease V activity"/>
    <property type="evidence" value="ECO:0007669"/>
    <property type="project" value="UniProtKB-EC"/>
</dbReference>
<evidence type="ECO:0000256" key="6">
    <source>
        <dbReference type="SAM" id="MobiDB-lite"/>
    </source>
</evidence>
<evidence type="ECO:0000259" key="8">
    <source>
        <dbReference type="Pfam" id="PF13087"/>
    </source>
</evidence>
<sequence length="1156" mass="128111">MPTPNSESEDSSCRLASFDEALGLPPAPSELIEQAARAVRQEYRDCSKWKRMTCEKVSVVVESERGIIHVVHVDGAVDFDWTWEGATAFRPKSEAGLVNVVDYSDPELIHETALWSGEILEVDEQNGCLFISLDNPEVTPVPGEFSVRPFEFLATLNTIYNDEVFAEVRNEELDRRLNASCGGIHPVVRRQSKFSLPELENWWQYSWSVLWGPPGTGKTYTTGRQVAAAIEDPAERILVVSTTNQATDAVAISIGNAIRQHDSAASAIEEGLVQRVGKGAAWQAYRKAKLADMLRGTESALLAEMDKLGKKLASAESTQDRAMMRMHLQQLRDDCSDCSKKAFLDPDVSVVVATAFKAVSLIKDEFIAAMVNESRAPFTTIIIDEAGLISRSAVAALSLLASDRVVLVGDSKQLAPISRIARVLPSRQAKWLSSSGVTHLEDVDTDVSGVHLLSQQYRMHQEIGDIVSSYQYGGRLTTSQSVRERKTEIPGSIIAFARALWCVLDEEEVGIDQIRASRGPANKSWIRAATPAVLQKLFEEDEFKSSHGLFITPFKAQADSVAALFAKWKATSWQASTVHSQQGAESDIVIFDTVNAGNVTWPVHEWQRLVNVALSRAREAVIVLASRSEMDEPHLRTLKHLLKPAILKRSESGFAWQDIQDLADTLSQPMVREARSDYALDPSSKKTTRTHSMPRIKKEGRDSEAENWTPKHRLGDQFASRRTMHPVLSREQQRLSGLDLDGKPRLVRGVAGSGKSVVMANWVARISEGIGNALDEGYRIWTVYSNRSLHKLLQDSILAAWEERQQGGLFAAKPFPWRNVSLMHVKDVLESILPEVGLSAHDFGFEYDLAAETFLQRNGGQGIEERCNALFIDEAQDMGPSMLRLLLSLVQQTSVADPNSRSANIFYDNAQNIYGAGTPKWSDYGIDMRGRSTIMRESFRSTKPIIEFAVNVLDHLSETEEHHELVDLGLLKEVIRGGNSWLQVGFNQVSGPRPHFQACPDIDSQLKVLGDHLVHLLTAEAVSPNDICILYNGKHVVEAVMNALTPRLAAFDVELSHQVGQSFQRRSNTVLITTPNSFKGYEAEVVLIPCADQFVGAGYRVLAKSLYVAMTRARSILAIYSMDPNSRSSGKPTFSFGRTHRQVAEVLQECAALVEL</sequence>
<proteinExistence type="inferred from homology"/>
<accession>A0A5B9PH37</accession>
<dbReference type="Proteomes" id="UP000322214">
    <property type="component" value="Chromosome"/>
</dbReference>
<dbReference type="GO" id="GO:0043139">
    <property type="term" value="F:5'-3' DNA helicase activity"/>
    <property type="evidence" value="ECO:0007669"/>
    <property type="project" value="TreeGrafter"/>
</dbReference>
<feature type="region of interest" description="Disordered" evidence="6">
    <location>
        <begin position="677"/>
        <end position="707"/>
    </location>
</feature>
<evidence type="ECO:0000256" key="5">
    <source>
        <dbReference type="ARBA" id="ARBA00022840"/>
    </source>
</evidence>
<keyword evidence="5" id="KW-0067">ATP-binding</keyword>
<evidence type="ECO:0000256" key="3">
    <source>
        <dbReference type="ARBA" id="ARBA00022801"/>
    </source>
</evidence>
<protein>
    <submittedName>
        <fullName evidence="9">RecBCD enzyme subunit RecD</fullName>
        <ecNumber evidence="9">3.1.11.5</ecNumber>
    </submittedName>
</protein>
<dbReference type="InterPro" id="IPR050534">
    <property type="entry name" value="Coronavir_polyprotein_1ab"/>
</dbReference>
<keyword evidence="3 9" id="KW-0378">Hydrolase</keyword>
<feature type="compositionally biased region" description="Basic residues" evidence="6">
    <location>
        <begin position="686"/>
        <end position="695"/>
    </location>
</feature>
<name>A0A5B9PH37_9BACT</name>
<evidence type="ECO:0000259" key="7">
    <source>
        <dbReference type="Pfam" id="PF13086"/>
    </source>
</evidence>
<evidence type="ECO:0000313" key="9">
    <source>
        <dbReference type="EMBL" id="QEG24565.1"/>
    </source>
</evidence>
<dbReference type="GO" id="GO:0005524">
    <property type="term" value="F:ATP binding"/>
    <property type="evidence" value="ECO:0007669"/>
    <property type="project" value="UniProtKB-KW"/>
</dbReference>
<dbReference type="SUPFAM" id="SSF52540">
    <property type="entry name" value="P-loop containing nucleoside triphosphate hydrolases"/>
    <property type="match status" value="2"/>
</dbReference>
<keyword evidence="10" id="KW-1185">Reference proteome</keyword>
<dbReference type="RefSeq" id="WP_238381219.1">
    <property type="nucleotide sequence ID" value="NZ_LWSI01000015.1"/>
</dbReference>
<dbReference type="KEGG" id="mff:MFFC18_44850"/>
<evidence type="ECO:0000313" key="10">
    <source>
        <dbReference type="Proteomes" id="UP000322214"/>
    </source>
</evidence>
<evidence type="ECO:0000256" key="2">
    <source>
        <dbReference type="ARBA" id="ARBA00022741"/>
    </source>
</evidence>
<gene>
    <name evidence="9" type="primary">recD</name>
    <name evidence="9" type="ORF">MFFC18_44850</name>
</gene>
<evidence type="ECO:0000256" key="4">
    <source>
        <dbReference type="ARBA" id="ARBA00022806"/>
    </source>
</evidence>
<keyword evidence="4" id="KW-0347">Helicase</keyword>
<dbReference type="Gene3D" id="3.40.50.300">
    <property type="entry name" value="P-loop containing nucleotide triphosphate hydrolases"/>
    <property type="match status" value="4"/>
</dbReference>
<dbReference type="STRING" id="980251.GCA_001642875_01084"/>
<dbReference type="PANTHER" id="PTHR43788">
    <property type="entry name" value="DNA2/NAM7 HELICASE FAMILY MEMBER"/>
    <property type="match status" value="1"/>
</dbReference>
<dbReference type="Pfam" id="PF13086">
    <property type="entry name" value="AAA_11"/>
    <property type="match status" value="1"/>
</dbReference>
<organism evidence="9 10">
    <name type="scientific">Mariniblastus fucicola</name>
    <dbReference type="NCBI Taxonomy" id="980251"/>
    <lineage>
        <taxon>Bacteria</taxon>
        <taxon>Pseudomonadati</taxon>
        <taxon>Planctomycetota</taxon>
        <taxon>Planctomycetia</taxon>
        <taxon>Pirellulales</taxon>
        <taxon>Pirellulaceae</taxon>
        <taxon>Mariniblastus</taxon>
    </lineage>
</organism>
<feature type="domain" description="DNA2/NAM7 helicase-like C-terminal" evidence="8">
    <location>
        <begin position="448"/>
        <end position="627"/>
    </location>
</feature>
<evidence type="ECO:0000256" key="1">
    <source>
        <dbReference type="ARBA" id="ARBA00007913"/>
    </source>
</evidence>
<dbReference type="EC" id="3.1.11.5" evidence="9"/>
<dbReference type="InterPro" id="IPR027417">
    <property type="entry name" value="P-loop_NTPase"/>
</dbReference>
<dbReference type="EMBL" id="CP042912">
    <property type="protein sequence ID" value="QEG24565.1"/>
    <property type="molecule type" value="Genomic_DNA"/>
</dbReference>
<dbReference type="AlphaFoldDB" id="A0A5B9PH37"/>
<keyword evidence="2" id="KW-0547">Nucleotide-binding</keyword>
<comment type="similarity">
    <text evidence="1">Belongs to the DNA2/NAM7 helicase family.</text>
</comment>
<dbReference type="InterPro" id="IPR041679">
    <property type="entry name" value="DNA2/NAM7-like_C"/>
</dbReference>
<dbReference type="PANTHER" id="PTHR43788:SF8">
    <property type="entry name" value="DNA-BINDING PROTEIN SMUBP-2"/>
    <property type="match status" value="1"/>
</dbReference>
<dbReference type="Pfam" id="PF13087">
    <property type="entry name" value="AAA_12"/>
    <property type="match status" value="1"/>
</dbReference>